<dbReference type="AlphaFoldDB" id="A0A369ZBR7"/>
<dbReference type="InterPro" id="IPR010534">
    <property type="entry name" value="Phage_933W_GpQ"/>
</dbReference>
<protein>
    <recommendedName>
        <fullName evidence="7">Phage antitermination protein Q</fullName>
    </recommendedName>
</protein>
<keyword evidence="3" id="KW-0238">DNA-binding</keyword>
<dbReference type="RefSeq" id="WP_111313670.1">
    <property type="nucleotide sequence ID" value="NZ_QEQD01000014.1"/>
</dbReference>
<reference evidence="5 6" key="1">
    <citation type="submission" date="2018-05" db="EMBL/GenBank/DDBJ databases">
        <title>Draft Genome Sequences for a Diverse set of 7 Haemophilus Species.</title>
        <authorList>
            <person name="Nichols M."/>
            <person name="Topaz N."/>
            <person name="Wang X."/>
            <person name="Wang X."/>
            <person name="Boxrud D."/>
        </authorList>
    </citation>
    <scope>NUCLEOTIDE SEQUENCE [LARGE SCALE GENOMIC DNA]</scope>
    <source>
        <strain evidence="5 6">C2010039593</strain>
    </source>
</reference>
<keyword evidence="2" id="KW-0805">Transcription regulation</keyword>
<keyword evidence="4" id="KW-0804">Transcription</keyword>
<evidence type="ECO:0000313" key="5">
    <source>
        <dbReference type="EMBL" id="RDE99868.1"/>
    </source>
</evidence>
<dbReference type="Proteomes" id="UP000253999">
    <property type="component" value="Unassembled WGS sequence"/>
</dbReference>
<proteinExistence type="inferred from homology"/>
<dbReference type="Pfam" id="PF06530">
    <property type="entry name" value="Phage_antitermQ"/>
    <property type="match status" value="1"/>
</dbReference>
<evidence type="ECO:0000256" key="2">
    <source>
        <dbReference type="ARBA" id="ARBA00023015"/>
    </source>
</evidence>
<evidence type="ECO:0000313" key="6">
    <source>
        <dbReference type="Proteomes" id="UP000253999"/>
    </source>
</evidence>
<evidence type="ECO:0008006" key="7">
    <source>
        <dbReference type="Google" id="ProtNLM"/>
    </source>
</evidence>
<evidence type="ECO:0000256" key="3">
    <source>
        <dbReference type="ARBA" id="ARBA00023125"/>
    </source>
</evidence>
<evidence type="ECO:0000256" key="1">
    <source>
        <dbReference type="ARBA" id="ARBA00010234"/>
    </source>
</evidence>
<gene>
    <name evidence="5" type="ORF">DPV98_10385</name>
</gene>
<dbReference type="GO" id="GO:0060567">
    <property type="term" value="P:negative regulation of termination of DNA-templated transcription"/>
    <property type="evidence" value="ECO:0007669"/>
    <property type="project" value="InterPro"/>
</dbReference>
<accession>A0A369ZBR7</accession>
<dbReference type="GO" id="GO:0003677">
    <property type="term" value="F:DNA binding"/>
    <property type="evidence" value="ECO:0007669"/>
    <property type="project" value="UniProtKB-KW"/>
</dbReference>
<comment type="caution">
    <text evidence="5">The sequence shown here is derived from an EMBL/GenBank/DDBJ whole genome shotgun (WGS) entry which is preliminary data.</text>
</comment>
<name>A0A369ZBR7_HAEPH</name>
<sequence length="121" mass="14354">MQIDVKRVLMLWGGYVRFTDCRGYPTMQPFMRESPEMRTQRRYLMRLDDETLEKVDKQVRKLKEKNEQHFDILFSRYVCGLDYRQAVKRAGISSRTYDGQLALAEYFVEGALIGAEIKIFV</sequence>
<evidence type="ECO:0000256" key="4">
    <source>
        <dbReference type="ARBA" id="ARBA00023163"/>
    </source>
</evidence>
<organism evidence="5 6">
    <name type="scientific">Haemophilus parahaemolyticus</name>
    <dbReference type="NCBI Taxonomy" id="735"/>
    <lineage>
        <taxon>Bacteria</taxon>
        <taxon>Pseudomonadati</taxon>
        <taxon>Pseudomonadota</taxon>
        <taxon>Gammaproteobacteria</taxon>
        <taxon>Pasteurellales</taxon>
        <taxon>Pasteurellaceae</taxon>
        <taxon>Haemophilus</taxon>
    </lineage>
</organism>
<dbReference type="EMBL" id="QEQD01000014">
    <property type="protein sequence ID" value="RDE99868.1"/>
    <property type="molecule type" value="Genomic_DNA"/>
</dbReference>
<comment type="similarity">
    <text evidence="1">Belongs to the phage antitermination Q type 1 family.</text>
</comment>